<proteinExistence type="predicted"/>
<evidence type="ECO:0000313" key="1">
    <source>
        <dbReference type="EMBL" id="QNO57560.1"/>
    </source>
</evidence>
<accession>A0A7G9ZBC6</accession>
<protein>
    <submittedName>
        <fullName evidence="1">Uncharacterized protein</fullName>
    </submittedName>
</protein>
<name>A0A7G9ZBC6_9EURY</name>
<sequence length="225" mass="26091">MSRKYNYEYRIAIGNEKGRRSTVWKVWVHKTNIYIQSRMMGSDLKVSLHEGGQGQFSMTSEWLLKQNGNIQNPNRHIEKWKMPIPRGNKAVCIFKIVIPESELREINISERLQDVNWINAPAIDSAIEIDLHLTAPNSKTPPTSCVPHHHLFTFPLENGEWLVGVYHEEVINEENDAEMRRLRIGAQNLYHQIGIKPELGHRTAGLFSNPNRYRGLIEIVPYEDQ</sequence>
<dbReference type="AlphaFoldDB" id="A0A7G9ZBC6"/>
<dbReference type="EMBL" id="MT631692">
    <property type="protein sequence ID" value="QNO57560.1"/>
    <property type="molecule type" value="Genomic_DNA"/>
</dbReference>
<gene>
    <name evidence="1" type="ORF">KFNHKPCL_00008</name>
</gene>
<organism evidence="1">
    <name type="scientific">Candidatus Methanophaga sp. ANME-1 ERB7</name>
    <dbReference type="NCBI Taxonomy" id="2759913"/>
    <lineage>
        <taxon>Archaea</taxon>
        <taxon>Methanobacteriati</taxon>
        <taxon>Methanobacteriota</taxon>
        <taxon>Stenosarchaea group</taxon>
        <taxon>Methanomicrobia</taxon>
        <taxon>Candidatus Methanophagales</taxon>
        <taxon>Candidatus Methanophagaceae</taxon>
        <taxon>Candidatus Methanophaga</taxon>
    </lineage>
</organism>
<reference evidence="1" key="1">
    <citation type="submission" date="2020-06" db="EMBL/GenBank/DDBJ databases">
        <title>Unique genomic features of the anaerobic methanotrophic archaea.</title>
        <authorList>
            <person name="Chadwick G.L."/>
            <person name="Skennerton C.T."/>
            <person name="Laso-Perez R."/>
            <person name="Leu A.O."/>
            <person name="Speth D.R."/>
            <person name="Yu H."/>
            <person name="Morgan-Lang C."/>
            <person name="Hatzenpichler R."/>
            <person name="Goudeau D."/>
            <person name="Malmstrom R."/>
            <person name="Brazelton W.J."/>
            <person name="Woyke T."/>
            <person name="Hallam S.J."/>
            <person name="Tyson G.W."/>
            <person name="Wegener G."/>
            <person name="Boetius A."/>
            <person name="Orphan V."/>
        </authorList>
    </citation>
    <scope>NUCLEOTIDE SEQUENCE</scope>
</reference>